<dbReference type="Gene3D" id="3.40.50.720">
    <property type="entry name" value="NAD(P)-binding Rossmann-like Domain"/>
    <property type="match status" value="1"/>
</dbReference>
<evidence type="ECO:0000313" key="5">
    <source>
        <dbReference type="Proteomes" id="UP000603545"/>
    </source>
</evidence>
<proteinExistence type="predicted"/>
<dbReference type="InterPro" id="IPR012301">
    <property type="entry name" value="Malic_N_dom"/>
</dbReference>
<accession>A0A8J6N957</accession>
<reference evidence="4 5" key="1">
    <citation type="submission" date="2020-08" db="EMBL/GenBank/DDBJ databases">
        <title>Bridging the membrane lipid divide: bacteria of the FCB group superphylum have the potential to synthesize archaeal ether lipids.</title>
        <authorList>
            <person name="Villanueva L."/>
            <person name="Von Meijenfeldt F.A.B."/>
            <person name="Westbye A.B."/>
            <person name="Yadav S."/>
            <person name="Hopmans E.C."/>
            <person name="Dutilh B.E."/>
            <person name="Sinninghe Damste J.S."/>
        </authorList>
    </citation>
    <scope>NUCLEOTIDE SEQUENCE [LARGE SCALE GENOMIC DNA]</scope>
    <source>
        <strain evidence="4">NIOZ-UU82</strain>
    </source>
</reference>
<dbReference type="Pfam" id="PF03949">
    <property type="entry name" value="Malic_M"/>
    <property type="match status" value="1"/>
</dbReference>
<dbReference type="PANTHER" id="PTHR43237">
    <property type="entry name" value="NADP-DEPENDENT MALIC ENZYME"/>
    <property type="match status" value="1"/>
</dbReference>
<dbReference type="SUPFAM" id="SSF51735">
    <property type="entry name" value="NAD(P)-binding Rossmann-fold domains"/>
    <property type="match status" value="1"/>
</dbReference>
<sequence length="468" mass="51583">MQKEVEKYDFKLIKRIRIRIHDVPGAFGKLAVELGRYGAMLGDITKVDLTSQHITRDLIMFFDNQKQFEETKAALEKIKKCKILSIEDEVLNVHRGGKIEVTPTVRMDNLSELRMIYTPGVAQVCNYILENPEKVRDLTSIGNSVCIATNGSAILGLGNIGVHAGMPVMEGKSVILHKMAGVSCIPILVDSDDADRIVDTLEAISKTFSMIMIEDIKAPLCFEVERTLQERLPIPVFHDDQHGTATVVLAVLIIALQMLSKKKEKVSVVINGAGAAGLATCRMLLEYGFKDIVVCDSAGAIHKKRKEKMNIYKEALAKVTNKKMEKGSLKEIIKNKDIFIGVSAANLVSKSMVRSMNKDPIVLALANPIPEIMPHDALDAGAAFAKDGRTVNNCLVFPGLIRGTLDARVSKITYPMKFAAAEVIAALARKHEGVPNFMKLSIHKKIAEKVKQTAEIGSLWRKKGDYHV</sequence>
<keyword evidence="1" id="KW-0560">Oxidoreductase</keyword>
<dbReference type="GO" id="GO:0051287">
    <property type="term" value="F:NAD binding"/>
    <property type="evidence" value="ECO:0007669"/>
    <property type="project" value="InterPro"/>
</dbReference>
<dbReference type="SUPFAM" id="SSF53223">
    <property type="entry name" value="Aminoacid dehydrogenase-like, N-terminal domain"/>
    <property type="match status" value="1"/>
</dbReference>
<evidence type="ECO:0000313" key="4">
    <source>
        <dbReference type="EMBL" id="MBC8200245.1"/>
    </source>
</evidence>
<evidence type="ECO:0000256" key="1">
    <source>
        <dbReference type="ARBA" id="ARBA00023002"/>
    </source>
</evidence>
<name>A0A8J6N957_9BACT</name>
<dbReference type="InterPro" id="IPR036291">
    <property type="entry name" value="NAD(P)-bd_dom_sf"/>
</dbReference>
<evidence type="ECO:0000259" key="2">
    <source>
        <dbReference type="SMART" id="SM00919"/>
    </source>
</evidence>
<dbReference type="SMART" id="SM00919">
    <property type="entry name" value="Malic_M"/>
    <property type="match status" value="1"/>
</dbReference>
<gene>
    <name evidence="4" type="ORF">H8E80_09435</name>
</gene>
<dbReference type="GO" id="GO:0016616">
    <property type="term" value="F:oxidoreductase activity, acting on the CH-OH group of donors, NAD or NADP as acceptor"/>
    <property type="evidence" value="ECO:0007669"/>
    <property type="project" value="InterPro"/>
</dbReference>
<dbReference type="EMBL" id="JACNLL010000088">
    <property type="protein sequence ID" value="MBC8200245.1"/>
    <property type="molecule type" value="Genomic_DNA"/>
</dbReference>
<dbReference type="GO" id="GO:0004470">
    <property type="term" value="F:malic enzyme activity"/>
    <property type="evidence" value="ECO:0007669"/>
    <property type="project" value="InterPro"/>
</dbReference>
<feature type="domain" description="Malic enzyme NAD-binding" evidence="2">
    <location>
        <begin position="241"/>
        <end position="455"/>
    </location>
</feature>
<evidence type="ECO:0000259" key="3">
    <source>
        <dbReference type="SMART" id="SM01274"/>
    </source>
</evidence>
<dbReference type="InterPro" id="IPR046346">
    <property type="entry name" value="Aminoacid_DH-like_N_sf"/>
</dbReference>
<dbReference type="Proteomes" id="UP000603545">
    <property type="component" value="Unassembled WGS sequence"/>
</dbReference>
<comment type="caution">
    <text evidence="4">The sequence shown here is derived from an EMBL/GenBank/DDBJ whole genome shotgun (WGS) entry which is preliminary data.</text>
</comment>
<dbReference type="PANTHER" id="PTHR43237:SF4">
    <property type="entry name" value="NADP-DEPENDENT MALIC ENZYME"/>
    <property type="match status" value="1"/>
</dbReference>
<dbReference type="InterPro" id="IPR037062">
    <property type="entry name" value="Malic_N_dom_sf"/>
</dbReference>
<protein>
    <submittedName>
        <fullName evidence="4">NAD-dependent malic enzyme</fullName>
    </submittedName>
</protein>
<dbReference type="AlphaFoldDB" id="A0A8J6N957"/>
<dbReference type="InterPro" id="IPR012302">
    <property type="entry name" value="Malic_NAD-bd"/>
</dbReference>
<dbReference type="Pfam" id="PF00390">
    <property type="entry name" value="malic"/>
    <property type="match status" value="1"/>
</dbReference>
<dbReference type="Gene3D" id="3.40.50.10380">
    <property type="entry name" value="Malic enzyme, N-terminal domain"/>
    <property type="match status" value="1"/>
</dbReference>
<dbReference type="SMART" id="SM01274">
    <property type="entry name" value="malic"/>
    <property type="match status" value="1"/>
</dbReference>
<dbReference type="InterPro" id="IPR051674">
    <property type="entry name" value="Malate_Decarboxylase"/>
</dbReference>
<organism evidence="4 5">
    <name type="scientific">Candidatus Desulfaltia bathyphila</name>
    <dbReference type="NCBI Taxonomy" id="2841697"/>
    <lineage>
        <taxon>Bacteria</taxon>
        <taxon>Pseudomonadati</taxon>
        <taxon>Thermodesulfobacteriota</taxon>
        <taxon>Desulfobacteria</taxon>
        <taxon>Desulfobacterales</taxon>
        <taxon>Desulfobacterales incertae sedis</taxon>
        <taxon>Candidatus Desulfaltia</taxon>
    </lineage>
</organism>
<feature type="domain" description="Malic enzyme N-terminal" evidence="3">
    <location>
        <begin position="96"/>
        <end position="229"/>
    </location>
</feature>